<gene>
    <name evidence="1" type="ORF">AVEN_261518_1</name>
</gene>
<comment type="caution">
    <text evidence="1">The sequence shown here is derived from an EMBL/GenBank/DDBJ whole genome shotgun (WGS) entry which is preliminary data.</text>
</comment>
<name>A0A4Y2SMS7_ARAVE</name>
<evidence type="ECO:0000313" key="2">
    <source>
        <dbReference type="Proteomes" id="UP000499080"/>
    </source>
</evidence>
<dbReference type="AlphaFoldDB" id="A0A4Y2SMS7"/>
<keyword evidence="2" id="KW-1185">Reference proteome</keyword>
<organism evidence="1 2">
    <name type="scientific">Araneus ventricosus</name>
    <name type="common">Orbweaver spider</name>
    <name type="synonym">Epeira ventricosa</name>
    <dbReference type="NCBI Taxonomy" id="182803"/>
    <lineage>
        <taxon>Eukaryota</taxon>
        <taxon>Metazoa</taxon>
        <taxon>Ecdysozoa</taxon>
        <taxon>Arthropoda</taxon>
        <taxon>Chelicerata</taxon>
        <taxon>Arachnida</taxon>
        <taxon>Araneae</taxon>
        <taxon>Araneomorphae</taxon>
        <taxon>Entelegynae</taxon>
        <taxon>Araneoidea</taxon>
        <taxon>Araneidae</taxon>
        <taxon>Araneus</taxon>
    </lineage>
</organism>
<sequence>MDGEGVPAEVLTSSSNLVQSDKVCPKIVLVLLQNGTLLYLHSSIYDETLREERLCVEESRWKNTLDFYLKKGAFMEMCSYQYTSFGVSEKCEKEGSFKCPWI</sequence>
<proteinExistence type="predicted"/>
<accession>A0A4Y2SMS7</accession>
<dbReference type="EMBL" id="BGPR01022881">
    <property type="protein sequence ID" value="GBN89612.1"/>
    <property type="molecule type" value="Genomic_DNA"/>
</dbReference>
<dbReference type="Proteomes" id="UP000499080">
    <property type="component" value="Unassembled WGS sequence"/>
</dbReference>
<protein>
    <submittedName>
        <fullName evidence="1">Uncharacterized protein</fullName>
    </submittedName>
</protein>
<evidence type="ECO:0000313" key="1">
    <source>
        <dbReference type="EMBL" id="GBN89612.1"/>
    </source>
</evidence>
<reference evidence="1 2" key="1">
    <citation type="journal article" date="2019" name="Sci. Rep.">
        <title>Orb-weaving spider Araneus ventricosus genome elucidates the spidroin gene catalogue.</title>
        <authorList>
            <person name="Kono N."/>
            <person name="Nakamura H."/>
            <person name="Ohtoshi R."/>
            <person name="Moran D.A.P."/>
            <person name="Shinohara A."/>
            <person name="Yoshida Y."/>
            <person name="Fujiwara M."/>
            <person name="Mori M."/>
            <person name="Tomita M."/>
            <person name="Arakawa K."/>
        </authorList>
    </citation>
    <scope>NUCLEOTIDE SEQUENCE [LARGE SCALE GENOMIC DNA]</scope>
</reference>